<dbReference type="AlphaFoldDB" id="A0A327YA37"/>
<keyword evidence="3" id="KW-1003">Cell membrane</keyword>
<comment type="similarity">
    <text evidence="2">Belongs to the UPF0702 family.</text>
</comment>
<evidence type="ECO:0000256" key="2">
    <source>
        <dbReference type="ARBA" id="ARBA00006448"/>
    </source>
</evidence>
<evidence type="ECO:0000256" key="1">
    <source>
        <dbReference type="ARBA" id="ARBA00004651"/>
    </source>
</evidence>
<evidence type="ECO:0000313" key="10">
    <source>
        <dbReference type="Proteomes" id="UP000248555"/>
    </source>
</evidence>
<organism evidence="9 10">
    <name type="scientific">Paranoxybacillus vitaminiphilus</name>
    <dbReference type="NCBI Taxonomy" id="581036"/>
    <lineage>
        <taxon>Bacteria</taxon>
        <taxon>Bacillati</taxon>
        <taxon>Bacillota</taxon>
        <taxon>Bacilli</taxon>
        <taxon>Bacillales</taxon>
        <taxon>Anoxybacillaceae</taxon>
        <taxon>Paranoxybacillus</taxon>
    </lineage>
</organism>
<gene>
    <name evidence="9" type="ORF">B0I26_12231</name>
</gene>
<evidence type="ECO:0000256" key="5">
    <source>
        <dbReference type="ARBA" id="ARBA00022989"/>
    </source>
</evidence>
<dbReference type="Pfam" id="PF07870">
    <property type="entry name" value="DUF1657"/>
    <property type="match status" value="1"/>
</dbReference>
<dbReference type="InterPro" id="IPR007353">
    <property type="entry name" value="DUF421"/>
</dbReference>
<reference evidence="9 10" key="1">
    <citation type="submission" date="2018-06" db="EMBL/GenBank/DDBJ databases">
        <title>Genomic Encyclopedia of Type Strains, Phase III (KMG-III): the genomes of soil and plant-associated and newly described type strains.</title>
        <authorList>
            <person name="Whitman W."/>
        </authorList>
    </citation>
    <scope>NUCLEOTIDE SEQUENCE [LARGE SCALE GENOMIC DNA]</scope>
    <source>
        <strain evidence="9 10">CGMCC 1.8979</strain>
    </source>
</reference>
<evidence type="ECO:0000256" key="7">
    <source>
        <dbReference type="SAM" id="Phobius"/>
    </source>
</evidence>
<evidence type="ECO:0000259" key="8">
    <source>
        <dbReference type="Pfam" id="PF04239"/>
    </source>
</evidence>
<proteinExistence type="inferred from homology"/>
<dbReference type="GO" id="GO:0005886">
    <property type="term" value="C:plasma membrane"/>
    <property type="evidence" value="ECO:0007669"/>
    <property type="project" value="UniProtKB-SubCell"/>
</dbReference>
<accession>A0A327YA37</accession>
<dbReference type="Gene3D" id="3.30.240.20">
    <property type="entry name" value="bsu07140 like domains"/>
    <property type="match status" value="2"/>
</dbReference>
<dbReference type="Pfam" id="PF04239">
    <property type="entry name" value="DUF421"/>
    <property type="match status" value="1"/>
</dbReference>
<evidence type="ECO:0000313" key="9">
    <source>
        <dbReference type="EMBL" id="RAK15339.1"/>
    </source>
</evidence>
<feature type="transmembrane region" description="Helical" evidence="7">
    <location>
        <begin position="6"/>
        <end position="27"/>
    </location>
</feature>
<dbReference type="InterPro" id="IPR023090">
    <property type="entry name" value="UPF0702_alpha/beta_dom_sf"/>
</dbReference>
<dbReference type="InterPro" id="IPR012452">
    <property type="entry name" value="DUF1657"/>
</dbReference>
<feature type="transmembrane region" description="Helical" evidence="7">
    <location>
        <begin position="64"/>
        <end position="82"/>
    </location>
</feature>
<dbReference type="PANTHER" id="PTHR34582:SF7">
    <property type="entry name" value="UPF0702 TRANSMEMBRANE PROTEIN YDFS"/>
    <property type="match status" value="1"/>
</dbReference>
<keyword evidence="6 7" id="KW-0472">Membrane</keyword>
<sequence>MMPAWLEVAIRSICILIGLFIITKLLGKKQLSKLSFFEYIVGITIGDIAGTLSMDLGIRLTEGITSILIWALFPVAISYISLKNKKFRDFIEGNSTVFIKNGKIMEENLKKEKYTIDELLEQLRKKDVFRVADVEFATLESNGDLSVLLKRDKQPLAVGDVFPNPAPMKEPQTVIMDGMILDEPLATMGLNRGWLKEELDKQGIAVENVFLAQVDSYGQVTVDLYNDKIQVPQPQQKSLLLAAIKKVQADFELFALQAENAEARQMYGKNAEKLAGILNKVEPLLKN</sequence>
<dbReference type="PANTHER" id="PTHR34582">
    <property type="entry name" value="UPF0702 TRANSMEMBRANE PROTEIN YCAP"/>
    <property type="match status" value="1"/>
</dbReference>
<dbReference type="Proteomes" id="UP000248555">
    <property type="component" value="Unassembled WGS sequence"/>
</dbReference>
<dbReference type="EMBL" id="QLMH01000022">
    <property type="protein sequence ID" value="RAK15339.1"/>
    <property type="molecule type" value="Genomic_DNA"/>
</dbReference>
<keyword evidence="5 7" id="KW-1133">Transmembrane helix</keyword>
<comment type="caution">
    <text evidence="9">The sequence shown here is derived from an EMBL/GenBank/DDBJ whole genome shotgun (WGS) entry which is preliminary data.</text>
</comment>
<comment type="subcellular location">
    <subcellularLocation>
        <location evidence="1">Cell membrane</location>
        <topology evidence="1">Multi-pass membrane protein</topology>
    </subcellularLocation>
</comment>
<feature type="domain" description="YetF C-terminal" evidence="8">
    <location>
        <begin position="83"/>
        <end position="215"/>
    </location>
</feature>
<evidence type="ECO:0000256" key="4">
    <source>
        <dbReference type="ARBA" id="ARBA00022692"/>
    </source>
</evidence>
<name>A0A327YA37_9BACL</name>
<keyword evidence="10" id="KW-1185">Reference proteome</keyword>
<feature type="transmembrane region" description="Helical" evidence="7">
    <location>
        <begin position="39"/>
        <end position="58"/>
    </location>
</feature>
<evidence type="ECO:0000256" key="6">
    <source>
        <dbReference type="ARBA" id="ARBA00023136"/>
    </source>
</evidence>
<keyword evidence="4 7" id="KW-0812">Transmembrane</keyword>
<protein>
    <submittedName>
        <fullName evidence="9">Uncharacterized membrane protein YcaP (DUF421 family)</fullName>
    </submittedName>
</protein>
<evidence type="ECO:0000256" key="3">
    <source>
        <dbReference type="ARBA" id="ARBA00022475"/>
    </source>
</evidence>